<dbReference type="Proteomes" id="UP000054538">
    <property type="component" value="Unassembled WGS sequence"/>
</dbReference>
<keyword evidence="2" id="KW-1185">Reference proteome</keyword>
<reference evidence="2" key="2">
    <citation type="submission" date="2015-01" db="EMBL/GenBank/DDBJ databases">
        <title>Evolutionary Origins and Diversification of the Mycorrhizal Mutualists.</title>
        <authorList>
            <consortium name="DOE Joint Genome Institute"/>
            <consortium name="Mycorrhizal Genomics Consortium"/>
            <person name="Kohler A."/>
            <person name="Kuo A."/>
            <person name="Nagy L.G."/>
            <person name="Floudas D."/>
            <person name="Copeland A."/>
            <person name="Barry K.W."/>
            <person name="Cichocki N."/>
            <person name="Veneault-Fourrey C."/>
            <person name="LaButti K."/>
            <person name="Lindquist E.A."/>
            <person name="Lipzen A."/>
            <person name="Lundell T."/>
            <person name="Morin E."/>
            <person name="Murat C."/>
            <person name="Riley R."/>
            <person name="Ohm R."/>
            <person name="Sun H."/>
            <person name="Tunlid A."/>
            <person name="Henrissat B."/>
            <person name="Grigoriev I.V."/>
            <person name="Hibbett D.S."/>
            <person name="Martin F."/>
        </authorList>
    </citation>
    <scope>NUCLEOTIDE SEQUENCE [LARGE SCALE GENOMIC DNA]</scope>
    <source>
        <strain evidence="2">Ve08.2h10</strain>
    </source>
</reference>
<dbReference type="HOGENOM" id="CLU_2400331_0_0_1"/>
<proteinExistence type="predicted"/>
<gene>
    <name evidence="1" type="ORF">PAXRUDRAFT_398971</name>
</gene>
<organism evidence="1 2">
    <name type="scientific">Paxillus rubicundulus Ve08.2h10</name>
    <dbReference type="NCBI Taxonomy" id="930991"/>
    <lineage>
        <taxon>Eukaryota</taxon>
        <taxon>Fungi</taxon>
        <taxon>Dikarya</taxon>
        <taxon>Basidiomycota</taxon>
        <taxon>Agaricomycotina</taxon>
        <taxon>Agaricomycetes</taxon>
        <taxon>Agaricomycetidae</taxon>
        <taxon>Boletales</taxon>
        <taxon>Paxilineae</taxon>
        <taxon>Paxillaceae</taxon>
        <taxon>Paxillus</taxon>
    </lineage>
</organism>
<dbReference type="EMBL" id="KN825054">
    <property type="protein sequence ID" value="KIK95243.1"/>
    <property type="molecule type" value="Genomic_DNA"/>
</dbReference>
<evidence type="ECO:0000313" key="2">
    <source>
        <dbReference type="Proteomes" id="UP000054538"/>
    </source>
</evidence>
<sequence>MMDDPRSLVTSYQGARKVADKDVPLQPMTSRLYRRTMVGYHERVTKRMIAVVPVVCPDTKYIIQENEHLVPREYGLTWTWESMPESEISRKAA</sequence>
<protein>
    <submittedName>
        <fullName evidence="1">Uncharacterized protein</fullName>
    </submittedName>
</protein>
<name>A0A0D0DR16_9AGAM</name>
<dbReference type="InParanoid" id="A0A0D0DR16"/>
<evidence type="ECO:0000313" key="1">
    <source>
        <dbReference type="EMBL" id="KIK95243.1"/>
    </source>
</evidence>
<reference evidence="1 2" key="1">
    <citation type="submission" date="2014-04" db="EMBL/GenBank/DDBJ databases">
        <authorList>
            <consortium name="DOE Joint Genome Institute"/>
            <person name="Kuo A."/>
            <person name="Kohler A."/>
            <person name="Jargeat P."/>
            <person name="Nagy L.G."/>
            <person name="Floudas D."/>
            <person name="Copeland A."/>
            <person name="Barry K.W."/>
            <person name="Cichocki N."/>
            <person name="Veneault-Fourrey C."/>
            <person name="LaButti K."/>
            <person name="Lindquist E.A."/>
            <person name="Lipzen A."/>
            <person name="Lundell T."/>
            <person name="Morin E."/>
            <person name="Murat C."/>
            <person name="Sun H."/>
            <person name="Tunlid A."/>
            <person name="Henrissat B."/>
            <person name="Grigoriev I.V."/>
            <person name="Hibbett D.S."/>
            <person name="Martin F."/>
            <person name="Nordberg H.P."/>
            <person name="Cantor M.N."/>
            <person name="Hua S.X."/>
        </authorList>
    </citation>
    <scope>NUCLEOTIDE SEQUENCE [LARGE SCALE GENOMIC DNA]</scope>
    <source>
        <strain evidence="1 2">Ve08.2h10</strain>
    </source>
</reference>
<accession>A0A0D0DR16</accession>
<dbReference type="AlphaFoldDB" id="A0A0D0DR16"/>